<proteinExistence type="predicted"/>
<dbReference type="InterPro" id="IPR021109">
    <property type="entry name" value="Peptidase_aspartic_dom_sf"/>
</dbReference>
<dbReference type="Gene3D" id="2.40.70.10">
    <property type="entry name" value="Acid Proteases"/>
    <property type="match status" value="1"/>
</dbReference>
<dbReference type="PANTHER" id="PTHR47967">
    <property type="entry name" value="OS07G0603500 PROTEIN-RELATED"/>
    <property type="match status" value="1"/>
</dbReference>
<dbReference type="GO" id="GO:0005576">
    <property type="term" value="C:extracellular region"/>
    <property type="evidence" value="ECO:0007669"/>
    <property type="project" value="TreeGrafter"/>
</dbReference>
<feature type="domain" description="Xylanase inhibitor C-terminal" evidence="3">
    <location>
        <begin position="68"/>
        <end position="168"/>
    </location>
</feature>
<dbReference type="GO" id="GO:0006508">
    <property type="term" value="P:proteolysis"/>
    <property type="evidence" value="ECO:0007669"/>
    <property type="project" value="UniProtKB-KW"/>
</dbReference>
<dbReference type="PANTHER" id="PTHR47967:SF117">
    <property type="entry name" value="PEPTIDASE A1 DOMAIN-CONTAINING PROTEIN"/>
    <property type="match status" value="1"/>
</dbReference>
<evidence type="ECO:0000313" key="4">
    <source>
        <dbReference type="EMBL" id="KAF9686423.1"/>
    </source>
</evidence>
<name>A0A835N528_9ROSI</name>
<organism evidence="4 5">
    <name type="scientific">Salix dunnii</name>
    <dbReference type="NCBI Taxonomy" id="1413687"/>
    <lineage>
        <taxon>Eukaryota</taxon>
        <taxon>Viridiplantae</taxon>
        <taxon>Streptophyta</taxon>
        <taxon>Embryophyta</taxon>
        <taxon>Tracheophyta</taxon>
        <taxon>Spermatophyta</taxon>
        <taxon>Magnoliopsida</taxon>
        <taxon>eudicotyledons</taxon>
        <taxon>Gunneridae</taxon>
        <taxon>Pentapetalae</taxon>
        <taxon>rosids</taxon>
        <taxon>fabids</taxon>
        <taxon>Malpighiales</taxon>
        <taxon>Salicaceae</taxon>
        <taxon>Saliceae</taxon>
        <taxon>Salix</taxon>
    </lineage>
</organism>
<evidence type="ECO:0000256" key="1">
    <source>
        <dbReference type="ARBA" id="ARBA00022670"/>
    </source>
</evidence>
<reference evidence="4 5" key="1">
    <citation type="submission" date="2020-10" db="EMBL/GenBank/DDBJ databases">
        <title>Plant Genome Project.</title>
        <authorList>
            <person name="Zhang R.-G."/>
        </authorList>
    </citation>
    <scope>NUCLEOTIDE SEQUENCE [LARGE SCALE GENOMIC DNA]</scope>
    <source>
        <strain evidence="4">FAFU-HL-1</strain>
        <tissue evidence="4">Leaf</tissue>
    </source>
</reference>
<dbReference type="Pfam" id="PF14541">
    <property type="entry name" value="TAXi_C"/>
    <property type="match status" value="1"/>
</dbReference>
<dbReference type="EMBL" id="JADGMS010000003">
    <property type="protein sequence ID" value="KAF9686423.1"/>
    <property type="molecule type" value="Genomic_DNA"/>
</dbReference>
<dbReference type="InterPro" id="IPR032799">
    <property type="entry name" value="TAXi_C"/>
</dbReference>
<gene>
    <name evidence="4" type="ORF">SADUNF_Sadunf03G0157000</name>
</gene>
<evidence type="ECO:0000259" key="3">
    <source>
        <dbReference type="Pfam" id="PF14541"/>
    </source>
</evidence>
<keyword evidence="2" id="KW-0378">Hydrolase</keyword>
<sequence length="172" mass="18811">MIFTFYSSHGKDIALEDITFGCSTDSRNIKYALLPDKNPVSGVLGMGWGFRSFVAQLGSISDGKPSSAYYVNLLGISVDGVKLNISKTDLAIEKDDGGGCVIDSSTLATLLVKPSFDTVHTALADHLSSNQKLKRPVFHKLHQDLCYEELSDNSRKNLPVVIFHFEKADLDV</sequence>
<comment type="caution">
    <text evidence="4">The sequence shown here is derived from an EMBL/GenBank/DDBJ whole genome shotgun (WGS) entry which is preliminary data.</text>
</comment>
<dbReference type="InterPro" id="IPR051708">
    <property type="entry name" value="Plant_Aspart_Prot_A1"/>
</dbReference>
<protein>
    <recommendedName>
        <fullName evidence="3">Xylanase inhibitor C-terminal domain-containing protein</fullName>
    </recommendedName>
</protein>
<dbReference type="SUPFAM" id="SSF50630">
    <property type="entry name" value="Acid proteases"/>
    <property type="match status" value="1"/>
</dbReference>
<dbReference type="Proteomes" id="UP000657918">
    <property type="component" value="Unassembled WGS sequence"/>
</dbReference>
<dbReference type="GO" id="GO:0008233">
    <property type="term" value="F:peptidase activity"/>
    <property type="evidence" value="ECO:0007669"/>
    <property type="project" value="UniProtKB-KW"/>
</dbReference>
<accession>A0A835N528</accession>
<evidence type="ECO:0000313" key="5">
    <source>
        <dbReference type="Proteomes" id="UP000657918"/>
    </source>
</evidence>
<dbReference type="OrthoDB" id="809695at2759"/>
<evidence type="ECO:0000256" key="2">
    <source>
        <dbReference type="ARBA" id="ARBA00022801"/>
    </source>
</evidence>
<keyword evidence="5" id="KW-1185">Reference proteome</keyword>
<keyword evidence="1" id="KW-0645">Protease</keyword>
<dbReference type="AlphaFoldDB" id="A0A835N528"/>